<proteinExistence type="inferred from homology"/>
<evidence type="ECO:0000313" key="3">
    <source>
        <dbReference type="EMBL" id="CAI3985734.1"/>
    </source>
</evidence>
<protein>
    <submittedName>
        <fullName evidence="3">Uncharacterized protein</fullName>
    </submittedName>
</protein>
<evidence type="ECO:0000256" key="2">
    <source>
        <dbReference type="ARBA" id="ARBA00023002"/>
    </source>
</evidence>
<reference evidence="4 5" key="2">
    <citation type="submission" date="2024-05" db="EMBL/GenBank/DDBJ databases">
        <authorList>
            <person name="Chen Y."/>
            <person name="Shah S."/>
            <person name="Dougan E. K."/>
            <person name="Thang M."/>
            <person name="Chan C."/>
        </authorList>
    </citation>
    <scope>NUCLEOTIDE SEQUENCE [LARGE SCALE GENOMIC DNA]</scope>
</reference>
<dbReference type="Pfam" id="PF00106">
    <property type="entry name" value="adh_short"/>
    <property type="match status" value="1"/>
</dbReference>
<dbReference type="Gene3D" id="3.40.50.720">
    <property type="entry name" value="NAD(P)-binding Rossmann-like Domain"/>
    <property type="match status" value="1"/>
</dbReference>
<keyword evidence="2" id="KW-0560">Oxidoreductase</keyword>
<dbReference type="GO" id="GO:0016491">
    <property type="term" value="F:oxidoreductase activity"/>
    <property type="evidence" value="ECO:0007669"/>
    <property type="project" value="UniProtKB-KW"/>
</dbReference>
<accession>A0A9P1C5Z6</accession>
<keyword evidence="5" id="KW-1185">Reference proteome</keyword>
<dbReference type="EMBL" id="CAMXCT010001013">
    <property type="protein sequence ID" value="CAI3985734.1"/>
    <property type="molecule type" value="Genomic_DNA"/>
</dbReference>
<dbReference type="EMBL" id="CAMXCT030001013">
    <property type="protein sequence ID" value="CAL4773046.1"/>
    <property type="molecule type" value="Genomic_DNA"/>
</dbReference>
<comment type="caution">
    <text evidence="3">The sequence shown here is derived from an EMBL/GenBank/DDBJ whole genome shotgun (WGS) entry which is preliminary data.</text>
</comment>
<dbReference type="SUPFAM" id="SSF51735">
    <property type="entry name" value="NAD(P)-binding Rossmann-fold domains"/>
    <property type="match status" value="1"/>
</dbReference>
<dbReference type="PANTHER" id="PTHR24320">
    <property type="entry name" value="RETINOL DEHYDROGENASE"/>
    <property type="match status" value="1"/>
</dbReference>
<comment type="similarity">
    <text evidence="1">Belongs to the short-chain dehydrogenases/reductases (SDR) family.</text>
</comment>
<dbReference type="AlphaFoldDB" id="A0A9P1C5Z6"/>
<sequence length="345" mass="37290">MLFFYPFFLVLKQIQTSSTNLGQTYSLNGQHHLDRQHGPSGRRVLRRAGFSVHSNLDLDVSVPDSDLEAGVPWLLAAGALLGLRQLKALIDGPEEFQLQPGSLQNRTVLITGGSSGLGFESALRLAEAGARVLVTCRSGEEQLLSSLRKELDTEEMEVLRLDLANLQSIRDFASQCEHLLAGTGLDVVICNAGVMAVPQRCLTLDGFEMQLGVNHLGHFALCGHLLPLLGRGGRSARVVCVSSLAHRLGSADRLLQELESPDVALASYNAWAAYSDSKLANVMFAKELDRRFRAAGTKASAVSLHPGLCATDLARYVVSGKDEPLEVTLDGTRGRRFCTAKKGGR</sequence>
<evidence type="ECO:0000313" key="4">
    <source>
        <dbReference type="EMBL" id="CAL4773046.1"/>
    </source>
</evidence>
<dbReference type="InterPro" id="IPR036291">
    <property type="entry name" value="NAD(P)-bd_dom_sf"/>
</dbReference>
<dbReference type="Proteomes" id="UP001152797">
    <property type="component" value="Unassembled WGS sequence"/>
</dbReference>
<evidence type="ECO:0000256" key="1">
    <source>
        <dbReference type="ARBA" id="ARBA00006484"/>
    </source>
</evidence>
<gene>
    <name evidence="3" type="ORF">C1SCF055_LOCUS13151</name>
</gene>
<name>A0A9P1C5Z6_9DINO</name>
<dbReference type="InterPro" id="IPR002347">
    <property type="entry name" value="SDR_fam"/>
</dbReference>
<dbReference type="PRINTS" id="PR00081">
    <property type="entry name" value="GDHRDH"/>
</dbReference>
<evidence type="ECO:0000313" key="5">
    <source>
        <dbReference type="Proteomes" id="UP001152797"/>
    </source>
</evidence>
<reference evidence="3" key="1">
    <citation type="submission" date="2022-10" db="EMBL/GenBank/DDBJ databases">
        <authorList>
            <person name="Chen Y."/>
            <person name="Dougan E. K."/>
            <person name="Chan C."/>
            <person name="Rhodes N."/>
            <person name="Thang M."/>
        </authorList>
    </citation>
    <scope>NUCLEOTIDE SEQUENCE</scope>
</reference>
<dbReference type="OrthoDB" id="1274115at2759"/>
<organism evidence="3">
    <name type="scientific">Cladocopium goreaui</name>
    <dbReference type="NCBI Taxonomy" id="2562237"/>
    <lineage>
        <taxon>Eukaryota</taxon>
        <taxon>Sar</taxon>
        <taxon>Alveolata</taxon>
        <taxon>Dinophyceae</taxon>
        <taxon>Suessiales</taxon>
        <taxon>Symbiodiniaceae</taxon>
        <taxon>Cladocopium</taxon>
    </lineage>
</organism>
<dbReference type="PANTHER" id="PTHR24320:SF148">
    <property type="entry name" value="NAD(P)-BINDING ROSSMANN-FOLD SUPERFAMILY PROTEIN"/>
    <property type="match status" value="1"/>
</dbReference>
<dbReference type="EMBL" id="CAMXCT020001013">
    <property type="protein sequence ID" value="CAL1139109.1"/>
    <property type="molecule type" value="Genomic_DNA"/>
</dbReference>